<dbReference type="GO" id="GO:0005634">
    <property type="term" value="C:nucleus"/>
    <property type="evidence" value="ECO:0007669"/>
    <property type="project" value="UniProtKB-SubCell"/>
</dbReference>
<evidence type="ECO:0000313" key="6">
    <source>
        <dbReference type="EMBL" id="KAK4265713.1"/>
    </source>
</evidence>
<evidence type="ECO:0000256" key="3">
    <source>
        <dbReference type="ARBA" id="ARBA00023242"/>
    </source>
</evidence>
<feature type="compositionally biased region" description="Low complexity" evidence="4">
    <location>
        <begin position="13"/>
        <end position="41"/>
    </location>
</feature>
<feature type="domain" description="VQ" evidence="5">
    <location>
        <begin position="58"/>
        <end position="83"/>
    </location>
</feature>
<dbReference type="PANTHER" id="PTHR33402">
    <property type="entry name" value="VQ MOTIF-CONTAINING PROTEIN 11-LIKE"/>
    <property type="match status" value="1"/>
</dbReference>
<protein>
    <recommendedName>
        <fullName evidence="5">VQ domain-containing protein</fullName>
    </recommendedName>
</protein>
<organism evidence="6 7">
    <name type="scientific">Acacia crassicarpa</name>
    <name type="common">northern wattle</name>
    <dbReference type="NCBI Taxonomy" id="499986"/>
    <lineage>
        <taxon>Eukaryota</taxon>
        <taxon>Viridiplantae</taxon>
        <taxon>Streptophyta</taxon>
        <taxon>Embryophyta</taxon>
        <taxon>Tracheophyta</taxon>
        <taxon>Spermatophyta</taxon>
        <taxon>Magnoliopsida</taxon>
        <taxon>eudicotyledons</taxon>
        <taxon>Gunneridae</taxon>
        <taxon>Pentapetalae</taxon>
        <taxon>rosids</taxon>
        <taxon>fabids</taxon>
        <taxon>Fabales</taxon>
        <taxon>Fabaceae</taxon>
        <taxon>Caesalpinioideae</taxon>
        <taxon>mimosoid clade</taxon>
        <taxon>Acacieae</taxon>
        <taxon>Acacia</taxon>
    </lineage>
</organism>
<gene>
    <name evidence="6" type="ORF">QN277_026730</name>
</gene>
<feature type="compositionally biased region" description="Low complexity" evidence="4">
    <location>
        <begin position="105"/>
        <end position="116"/>
    </location>
</feature>
<keyword evidence="7" id="KW-1185">Reference proteome</keyword>
<evidence type="ECO:0000313" key="7">
    <source>
        <dbReference type="Proteomes" id="UP001293593"/>
    </source>
</evidence>
<keyword evidence="2" id="KW-0597">Phosphoprotein</keyword>
<dbReference type="EMBL" id="JAWXYG010000008">
    <property type="protein sequence ID" value="KAK4265713.1"/>
    <property type="molecule type" value="Genomic_DNA"/>
</dbReference>
<proteinExistence type="predicted"/>
<evidence type="ECO:0000259" key="5">
    <source>
        <dbReference type="Pfam" id="PF05678"/>
    </source>
</evidence>
<feature type="compositionally biased region" description="Polar residues" evidence="4">
    <location>
        <begin position="1"/>
        <end position="12"/>
    </location>
</feature>
<dbReference type="Pfam" id="PF05678">
    <property type="entry name" value="VQ"/>
    <property type="match status" value="1"/>
</dbReference>
<evidence type="ECO:0000256" key="2">
    <source>
        <dbReference type="ARBA" id="ARBA00022553"/>
    </source>
</evidence>
<feature type="region of interest" description="Disordered" evidence="4">
    <location>
        <begin position="77"/>
        <end position="119"/>
    </location>
</feature>
<dbReference type="InterPro" id="IPR008889">
    <property type="entry name" value="VQ"/>
</dbReference>
<dbReference type="InterPro" id="IPR039611">
    <property type="entry name" value="VQ_4/11/13/19/31/33"/>
</dbReference>
<comment type="caution">
    <text evidence="6">The sequence shown here is derived from an EMBL/GenBank/DDBJ whole genome shotgun (WGS) entry which is preliminary data.</text>
</comment>
<keyword evidence="3" id="KW-0539">Nucleus</keyword>
<sequence>MVSLSPSQNNTQIPSPSLLPSPRSLSSNSSTITSSSSNNNNGVHPPKPITRSEPGNLYPTTFVQADTSSFKQFVQMLTGSPKPATANSSDPSPMKTHTIPPSNPSPRSNNPQASSSMNEGIRSVRITSPVMPLIFDLFDRTSPILDLEAEERAIKEKGFYLHPSLASTLRWDDIVLAFLRGM</sequence>
<dbReference type="AlphaFoldDB" id="A0AAE1J9V9"/>
<dbReference type="Proteomes" id="UP001293593">
    <property type="component" value="Unassembled WGS sequence"/>
</dbReference>
<accession>A0AAE1J9V9</accession>
<feature type="region of interest" description="Disordered" evidence="4">
    <location>
        <begin position="1"/>
        <end position="60"/>
    </location>
</feature>
<comment type="subcellular location">
    <subcellularLocation>
        <location evidence="1">Nucleus</location>
    </subcellularLocation>
</comment>
<dbReference type="PANTHER" id="PTHR33402:SF16">
    <property type="entry name" value="VQ MOTIF-CONTAINING PROTEIN 13-RELATED"/>
    <property type="match status" value="1"/>
</dbReference>
<evidence type="ECO:0000256" key="1">
    <source>
        <dbReference type="ARBA" id="ARBA00004123"/>
    </source>
</evidence>
<reference evidence="6" key="1">
    <citation type="submission" date="2023-10" db="EMBL/GenBank/DDBJ databases">
        <title>Chromosome-level genome of the transformable northern wattle, Acacia crassicarpa.</title>
        <authorList>
            <person name="Massaro I."/>
            <person name="Sinha N.R."/>
            <person name="Poethig S."/>
            <person name="Leichty A.R."/>
        </authorList>
    </citation>
    <scope>NUCLEOTIDE SEQUENCE</scope>
    <source>
        <strain evidence="6">Acra3RX</strain>
        <tissue evidence="6">Leaf</tissue>
    </source>
</reference>
<name>A0AAE1J9V9_9FABA</name>
<evidence type="ECO:0000256" key="4">
    <source>
        <dbReference type="SAM" id="MobiDB-lite"/>
    </source>
</evidence>